<organism evidence="3 4">
    <name type="scientific">Streptomyces griseorubiginosus</name>
    <dbReference type="NCBI Taxonomy" id="67304"/>
    <lineage>
        <taxon>Bacteria</taxon>
        <taxon>Bacillati</taxon>
        <taxon>Actinomycetota</taxon>
        <taxon>Actinomycetes</taxon>
        <taxon>Kitasatosporales</taxon>
        <taxon>Streptomycetaceae</taxon>
        <taxon>Streptomyces</taxon>
    </lineage>
</organism>
<dbReference type="Pfam" id="PF00903">
    <property type="entry name" value="Glyoxalase"/>
    <property type="match status" value="1"/>
</dbReference>
<dbReference type="AlphaFoldDB" id="A0A117PKT5"/>
<feature type="domain" description="VOC" evidence="1">
    <location>
        <begin position="5"/>
        <end position="127"/>
    </location>
</feature>
<accession>A0A101S232</accession>
<dbReference type="EMBL" id="LMWV01000016">
    <property type="protein sequence ID" value="KUN65871.1"/>
    <property type="molecule type" value="Genomic_DNA"/>
</dbReference>
<dbReference type="KEGG" id="sge:DWG14_00415"/>
<evidence type="ECO:0000313" key="4">
    <source>
        <dbReference type="Proteomes" id="UP000054375"/>
    </source>
</evidence>
<dbReference type="GeneID" id="91279402"/>
<keyword evidence="4" id="KW-1185">Reference proteome</keyword>
<name>A0A117PKT5_9ACTN</name>
<accession>A0A117PKT5</accession>
<dbReference type="SUPFAM" id="SSF54593">
    <property type="entry name" value="Glyoxalase/Bleomycin resistance protein/Dihydroxybiphenyl dioxygenase"/>
    <property type="match status" value="1"/>
</dbReference>
<dbReference type="Proteomes" id="UP000265765">
    <property type="component" value="Chromosome"/>
</dbReference>
<evidence type="ECO:0000313" key="2">
    <source>
        <dbReference type="EMBL" id="AYC36207.1"/>
    </source>
</evidence>
<proteinExistence type="predicted"/>
<dbReference type="PROSITE" id="PS51819">
    <property type="entry name" value="VOC"/>
    <property type="match status" value="1"/>
</dbReference>
<evidence type="ECO:0000313" key="5">
    <source>
        <dbReference type="Proteomes" id="UP000265765"/>
    </source>
</evidence>
<dbReference type="InterPro" id="IPR029068">
    <property type="entry name" value="Glyas_Bleomycin-R_OHBP_Dase"/>
</dbReference>
<sequence>MAEFEAFQVNLWCDDVERCAAFFRRLGMPERFRFPSQGEPHQVEVEVAGVRIGLSSARVGGELFGIATTPGENTEVVLWCDDVDGMHRRALEAGGKPLKGPTDSPDGRLRFAWLHDPEGHRVKFVQEHG</sequence>
<dbReference type="OrthoDB" id="115162at2"/>
<dbReference type="RefSeq" id="WP_062019466.1">
    <property type="nucleotide sequence ID" value="NZ_CP032427.1"/>
</dbReference>
<reference evidence="2 5" key="2">
    <citation type="submission" date="2018-09" db="EMBL/GenBank/DDBJ databases">
        <title>Production of Trimethoprim by Streptomyces sp. 3E-1.</title>
        <authorList>
            <person name="Kang H.J."/>
            <person name="Kim S.B."/>
        </authorList>
    </citation>
    <scope>NUCLEOTIDE SEQUENCE [LARGE SCALE GENOMIC DNA]</scope>
    <source>
        <strain evidence="2 5">3E-1</strain>
    </source>
</reference>
<gene>
    <name evidence="3" type="ORF">AQJ54_19390</name>
    <name evidence="2" type="ORF">DWG14_00415</name>
</gene>
<protein>
    <recommendedName>
        <fullName evidence="1">VOC domain-containing protein</fullName>
    </recommendedName>
</protein>
<dbReference type="EMBL" id="CP032427">
    <property type="protein sequence ID" value="AYC36207.1"/>
    <property type="molecule type" value="Genomic_DNA"/>
</dbReference>
<dbReference type="InterPro" id="IPR037523">
    <property type="entry name" value="VOC_core"/>
</dbReference>
<dbReference type="Gene3D" id="3.10.180.10">
    <property type="entry name" value="2,3-Dihydroxybiphenyl 1,2-Dioxygenase, domain 1"/>
    <property type="match status" value="1"/>
</dbReference>
<dbReference type="InterPro" id="IPR004360">
    <property type="entry name" value="Glyas_Fos-R_dOase_dom"/>
</dbReference>
<evidence type="ECO:0000259" key="1">
    <source>
        <dbReference type="PROSITE" id="PS51819"/>
    </source>
</evidence>
<reference evidence="3 4" key="1">
    <citation type="submission" date="2015-10" db="EMBL/GenBank/DDBJ databases">
        <title>Draft genome sequence of Streptomyces griseorubiginosus DSM 40469, type strain for the species Streptomyces griseorubiginosus.</title>
        <authorList>
            <person name="Ruckert C."/>
            <person name="Winkler A."/>
            <person name="Kalinowski J."/>
            <person name="Kampfer P."/>
            <person name="Glaeser S."/>
        </authorList>
    </citation>
    <scope>NUCLEOTIDE SEQUENCE [LARGE SCALE GENOMIC DNA]</scope>
    <source>
        <strain evidence="3 4">DSM 40469</strain>
    </source>
</reference>
<evidence type="ECO:0000313" key="3">
    <source>
        <dbReference type="EMBL" id="KUN65871.1"/>
    </source>
</evidence>
<dbReference type="Proteomes" id="UP000054375">
    <property type="component" value="Unassembled WGS sequence"/>
</dbReference>